<dbReference type="EMBL" id="CWKI01000012">
    <property type="protein sequence ID" value="CTR10205.1"/>
    <property type="molecule type" value="Genomic_DNA"/>
</dbReference>
<dbReference type="InterPro" id="IPR015915">
    <property type="entry name" value="Kelch-typ_b-propeller"/>
</dbReference>
<evidence type="ECO:0000256" key="3">
    <source>
        <dbReference type="SAM" id="MobiDB-lite"/>
    </source>
</evidence>
<dbReference type="Gene3D" id="3.30.710.10">
    <property type="entry name" value="Potassium Channel Kv1.1, Chain A"/>
    <property type="match status" value="1"/>
</dbReference>
<dbReference type="Pfam" id="PF24681">
    <property type="entry name" value="Kelch_KLHDC2_KLHL20_DRC7"/>
    <property type="match status" value="1"/>
</dbReference>
<gene>
    <name evidence="4" type="primary">FGENESH: predicted gene_12.226</name>
    <name evidence="4" type="ORF">BN2166_0060660</name>
</gene>
<name>A0A0K3CNZ8_RHOTO</name>
<evidence type="ECO:0000313" key="5">
    <source>
        <dbReference type="Proteomes" id="UP000199069"/>
    </source>
</evidence>
<proteinExistence type="predicted"/>
<evidence type="ECO:0000256" key="2">
    <source>
        <dbReference type="ARBA" id="ARBA00022737"/>
    </source>
</evidence>
<feature type="compositionally biased region" description="Low complexity" evidence="3">
    <location>
        <begin position="1125"/>
        <end position="1196"/>
    </location>
</feature>
<feature type="compositionally biased region" description="Polar residues" evidence="3">
    <location>
        <begin position="811"/>
        <end position="825"/>
    </location>
</feature>
<dbReference type="PANTHER" id="PTHR43503:SF2">
    <property type="entry name" value="NEGATIVE REGULATOR OF SPORULATION MDS3-RELATED"/>
    <property type="match status" value="1"/>
</dbReference>
<dbReference type="SUPFAM" id="SSF117281">
    <property type="entry name" value="Kelch motif"/>
    <property type="match status" value="1"/>
</dbReference>
<dbReference type="Gene3D" id="2.120.10.80">
    <property type="entry name" value="Kelch-type beta propeller"/>
    <property type="match status" value="1"/>
</dbReference>
<feature type="compositionally biased region" description="Pro residues" evidence="3">
    <location>
        <begin position="783"/>
        <end position="801"/>
    </location>
</feature>
<feature type="region of interest" description="Disordered" evidence="3">
    <location>
        <begin position="1"/>
        <end position="39"/>
    </location>
</feature>
<dbReference type="GO" id="GO:0045454">
    <property type="term" value="P:cell redox homeostasis"/>
    <property type="evidence" value="ECO:0007669"/>
    <property type="project" value="TreeGrafter"/>
</dbReference>
<dbReference type="GO" id="GO:0005829">
    <property type="term" value="C:cytosol"/>
    <property type="evidence" value="ECO:0007669"/>
    <property type="project" value="TreeGrafter"/>
</dbReference>
<feature type="compositionally biased region" description="Polar residues" evidence="3">
    <location>
        <begin position="977"/>
        <end position="1004"/>
    </location>
</feature>
<feature type="region of interest" description="Disordered" evidence="3">
    <location>
        <begin position="105"/>
        <end position="126"/>
    </location>
</feature>
<evidence type="ECO:0000313" key="4">
    <source>
        <dbReference type="EMBL" id="CTR10205.1"/>
    </source>
</evidence>
<protein>
    <submittedName>
        <fullName evidence="4">BY PROTMAP: gi|472586229|gb|EMS23757.1| regulatory protein Ral2 [Rhodosporidium toruloides NP11] gi|647397685|emb|CDR40921.1| RHTO0S05e08900g1_1 [Rhodosporidium toruloides]</fullName>
    </submittedName>
</protein>
<sequence length="1335" mass="141016">MLSSRPVSTSSSSTASASIRAPPVSSSPRPAGQISSAADLTASVRRTTGDRPPPLVGCSVTLVGEDEVYVFGGRLVPTRTMVATLYCLDLRTLEWRKVWPAKSEGEVVASDDEPSPPGAFEGGSSDEAETFAPQARYFHSACAWEDKLVIFGGEGYGPTAPGTTPDTPSPENDPTLALKTLDDVCIWDTKAGKWVDGATTCEEGVERPAARYAHLGVVTSVKVEEGEGEKGEAREKAVMLVMGGQDIRNTYLHSMNVLDLNSMTWIQASNWDRHIGTYRAVATCPRYTVVPTAVSQPVPASSDEAVDDAQRAVRGERGAEKALGLNEGESLIQLSHSTIPPASDPEPLILFSNFNFTQVRRDLDLIASPLSPATPLEATSLSSSFSGTSLPPGLRFPTGAIVGRHLLVFGTFLSSAINNFSIWALDLGPGGAKGVKERIEKGEKLEWTRVDPGSVLAKGSWNRAVAWRNSVVVLGDRERDIASDYDHRQTNFAHVAFIDLESFGIYQPPPQTLPPIAQSFGLLTLAQPFLSDFEIICSDGKRLACSRKVLTDRWPWFAAKMEEFRSRASAVQAAQQLGKSQPVENGATTEAPASTAADDLRLTPRTLDLPEASSVVQAFLQYLYTLTLCTPLQLHPPVLAALAIFSRTYEDDGLWALCVHALHGVLEKEAQAAPLVYEAATMSGSTALQIRALRTMLSNPAVRMRQSPRPPSQPQDVSASHPATSGLARSAGPSAQSTSEGRQRAHPTNLHNLSAGSPVSSSRTPHQLPTPLRSPRSPRFPDDPPLSPAPSSPLPRPPSTPSPSSLRSRANTSDTQSLRSKSSKPPSDAVAEPTPDAVAPIPVPQWSPFAPDPTLSPRLASSSFGTSSSNDSMLASSPPSFASHGLPNSPTRSTRSGPHAPSTRSRSDSVGQRSVASTSSSCPAGLYGWTNMLEPQIEEDEDGPTAADFGETRKLAERLSSSQQDARLTAPALPSETARTSRLPASSALTMPIQRQSATPQSSDTKGETHWAPSFFDTVKGDGSVRNPLSSRKATQISQDLLAQLDLDRLVEQSTTPAVAVSPPIAVISSAAEQYFDNPRPAPAPSPSSRLHVESPATLATSSLTAPGLLPAAFSLPSHRHSLEPATTSPSPSAAISSPSSSTPSTPGRGGKSRPSTASTVSGSSVAMSSGPSSSGESAYSTDELLTPPTPSLGLPPLSPKSAHTLSPLYALQQPNVAVLDRRPSLPASASATPAAVATSATTGQKRAALSSRLSTKPLSKKEERQALELSVGRKVLEAAGASETEIRLRARSVGHQVLKQREEEAKRGGKGGKNVVALGDYLGGVELSSKFSIG</sequence>
<dbReference type="InterPro" id="IPR011333">
    <property type="entry name" value="SKP1/BTB/POZ_sf"/>
</dbReference>
<feature type="region of interest" description="Disordered" evidence="3">
    <location>
        <begin position="702"/>
        <end position="1019"/>
    </location>
</feature>
<feature type="compositionally biased region" description="Polar residues" evidence="3">
    <location>
        <begin position="749"/>
        <end position="767"/>
    </location>
</feature>
<evidence type="ECO:0000256" key="1">
    <source>
        <dbReference type="ARBA" id="ARBA00022441"/>
    </source>
</evidence>
<feature type="region of interest" description="Disordered" evidence="3">
    <location>
        <begin position="1120"/>
        <end position="1200"/>
    </location>
</feature>
<dbReference type="PANTHER" id="PTHR43503">
    <property type="entry name" value="MCG48959-RELATED"/>
    <property type="match status" value="1"/>
</dbReference>
<dbReference type="STRING" id="5286.A0A0K3CNZ8"/>
<keyword evidence="1" id="KW-0880">Kelch repeat</keyword>
<dbReference type="GO" id="GO:0005739">
    <property type="term" value="C:mitochondrion"/>
    <property type="evidence" value="ECO:0007669"/>
    <property type="project" value="TreeGrafter"/>
</dbReference>
<keyword evidence="5" id="KW-1185">Reference proteome</keyword>
<feature type="compositionally biased region" description="Low complexity" evidence="3">
    <location>
        <begin position="861"/>
        <end position="872"/>
    </location>
</feature>
<dbReference type="Proteomes" id="UP000199069">
    <property type="component" value="Unassembled WGS sequence"/>
</dbReference>
<keyword evidence="2" id="KW-0677">Repeat</keyword>
<feature type="compositionally biased region" description="Low complexity" evidence="3">
    <location>
        <begin position="1"/>
        <end position="31"/>
    </location>
</feature>
<reference evidence="4 5" key="1">
    <citation type="submission" date="2015-07" db="EMBL/GenBank/DDBJ databases">
        <authorList>
            <person name="Cajimat M.N.B."/>
            <person name="Milazzo M.L."/>
            <person name="Fulhorst C.F."/>
        </authorList>
    </citation>
    <scope>NUCLEOTIDE SEQUENCE [LARGE SCALE GENOMIC DNA]</scope>
    <source>
        <strain evidence="4">Single colony</strain>
    </source>
</reference>
<feature type="compositionally biased region" description="Polar residues" evidence="3">
    <location>
        <begin position="873"/>
        <end position="922"/>
    </location>
</feature>
<accession>A0A0K3CNZ8</accession>
<organism evidence="4 5">
    <name type="scientific">Rhodotorula toruloides</name>
    <name type="common">Yeast</name>
    <name type="synonym">Rhodosporidium toruloides</name>
    <dbReference type="NCBI Taxonomy" id="5286"/>
    <lineage>
        <taxon>Eukaryota</taxon>
        <taxon>Fungi</taxon>
        <taxon>Dikarya</taxon>
        <taxon>Basidiomycota</taxon>
        <taxon>Pucciniomycotina</taxon>
        <taxon>Microbotryomycetes</taxon>
        <taxon>Sporidiobolales</taxon>
        <taxon>Sporidiobolaceae</taxon>
        <taxon>Rhodotorula</taxon>
    </lineage>
</organism>